<dbReference type="PANTHER" id="PTHR46888">
    <property type="entry name" value="ZINC KNUCKLE DOMAINCONTAINING PROTEIN-RELATED"/>
    <property type="match status" value="1"/>
</dbReference>
<organism evidence="2 3">
    <name type="scientific">Holothuria leucospilota</name>
    <name type="common">Black long sea cucumber</name>
    <name type="synonym">Mertensiothuria leucospilota</name>
    <dbReference type="NCBI Taxonomy" id="206669"/>
    <lineage>
        <taxon>Eukaryota</taxon>
        <taxon>Metazoa</taxon>
        <taxon>Echinodermata</taxon>
        <taxon>Eleutherozoa</taxon>
        <taxon>Echinozoa</taxon>
        <taxon>Holothuroidea</taxon>
        <taxon>Aspidochirotacea</taxon>
        <taxon>Aspidochirotida</taxon>
        <taxon>Holothuriidae</taxon>
        <taxon>Holothuria</taxon>
    </lineage>
</organism>
<gene>
    <name evidence="2" type="ORF">HOLleu_12041</name>
</gene>
<dbReference type="OrthoDB" id="6154366at2759"/>
<keyword evidence="3" id="KW-1185">Reference proteome</keyword>
<dbReference type="AlphaFoldDB" id="A0A9Q1CAR9"/>
<sequence length="219" mass="25431">MELMVEKLATVGAKLGLKGPELKQFIDEERKRIKLVRDKERAEALKERDRATEQRAQGKEHEEQMLEMKLKIEQARERQIELQASKDEKSETTSSGSKGQRSDGSKSLKLPAFVEGKDNMDAYLTRFERYATTKGWDITEWAVNLSTLLTGKGLMTYYSFSDDEAKDFEKLKTALLRRYEHTEEGFRNKFRNSKPESGETAGQFVTRMKTYLNRWIKLS</sequence>
<feature type="compositionally biased region" description="Basic and acidic residues" evidence="1">
    <location>
        <begin position="82"/>
        <end position="91"/>
    </location>
</feature>
<evidence type="ECO:0008006" key="4">
    <source>
        <dbReference type="Google" id="ProtNLM"/>
    </source>
</evidence>
<name>A0A9Q1CAR9_HOLLE</name>
<feature type="region of interest" description="Disordered" evidence="1">
    <location>
        <begin position="82"/>
        <end position="111"/>
    </location>
</feature>
<reference evidence="2" key="1">
    <citation type="submission" date="2021-10" db="EMBL/GenBank/DDBJ databases">
        <title>Tropical sea cucumber genome reveals ecological adaptation and Cuvierian tubules defense mechanism.</title>
        <authorList>
            <person name="Chen T."/>
        </authorList>
    </citation>
    <scope>NUCLEOTIDE SEQUENCE</scope>
    <source>
        <strain evidence="2">Nanhai2018</strain>
        <tissue evidence="2">Muscle</tissue>
    </source>
</reference>
<dbReference type="Proteomes" id="UP001152320">
    <property type="component" value="Chromosome 5"/>
</dbReference>
<accession>A0A9Q1CAR9</accession>
<dbReference type="PANTHER" id="PTHR46888:SF1">
    <property type="entry name" value="RIBONUCLEASE H"/>
    <property type="match status" value="1"/>
</dbReference>
<evidence type="ECO:0000313" key="2">
    <source>
        <dbReference type="EMBL" id="KAJ8041270.1"/>
    </source>
</evidence>
<protein>
    <recommendedName>
        <fullName evidence="4">Retrotransposon gag domain-containing protein</fullName>
    </recommendedName>
</protein>
<comment type="caution">
    <text evidence="2">The sequence shown here is derived from an EMBL/GenBank/DDBJ whole genome shotgun (WGS) entry which is preliminary data.</text>
</comment>
<dbReference type="EMBL" id="JAIZAY010000005">
    <property type="protein sequence ID" value="KAJ8041270.1"/>
    <property type="molecule type" value="Genomic_DNA"/>
</dbReference>
<feature type="region of interest" description="Disordered" evidence="1">
    <location>
        <begin position="40"/>
        <end position="64"/>
    </location>
</feature>
<evidence type="ECO:0000313" key="3">
    <source>
        <dbReference type="Proteomes" id="UP001152320"/>
    </source>
</evidence>
<proteinExistence type="predicted"/>
<evidence type="ECO:0000256" key="1">
    <source>
        <dbReference type="SAM" id="MobiDB-lite"/>
    </source>
</evidence>